<name>A0ABS3CS75_9ALTE</name>
<dbReference type="EMBL" id="JAFKCS010000006">
    <property type="protein sequence ID" value="MBN7819962.1"/>
    <property type="molecule type" value="Genomic_DNA"/>
</dbReference>
<accession>A0ABS3CS75</accession>
<organism evidence="1 2">
    <name type="scientific">Bowmanella yangjiangensis</name>
    <dbReference type="NCBI Taxonomy" id="2811230"/>
    <lineage>
        <taxon>Bacteria</taxon>
        <taxon>Pseudomonadati</taxon>
        <taxon>Pseudomonadota</taxon>
        <taxon>Gammaproteobacteria</taxon>
        <taxon>Alteromonadales</taxon>
        <taxon>Alteromonadaceae</taxon>
        <taxon>Bowmanella</taxon>
    </lineage>
</organism>
<protein>
    <recommendedName>
        <fullName evidence="3">Peptidase M61 catalytic domain-containing protein</fullName>
    </recommendedName>
</protein>
<evidence type="ECO:0000313" key="2">
    <source>
        <dbReference type="Proteomes" id="UP000663992"/>
    </source>
</evidence>
<reference evidence="1 2" key="1">
    <citation type="submission" date="2021-03" db="EMBL/GenBank/DDBJ databases">
        <title>novel species isolated from a fishpond in China.</title>
        <authorList>
            <person name="Lu H."/>
            <person name="Cai Z."/>
        </authorList>
    </citation>
    <scope>NUCLEOTIDE SEQUENCE [LARGE SCALE GENOMIC DNA]</scope>
    <source>
        <strain evidence="1 2">Y57</strain>
    </source>
</reference>
<dbReference type="RefSeq" id="WP_206593792.1">
    <property type="nucleotide sequence ID" value="NZ_JAFKCS010000006.1"/>
</dbReference>
<proteinExistence type="predicted"/>
<keyword evidence="2" id="KW-1185">Reference proteome</keyword>
<sequence length="447" mass="50640">MLNFRLSHLITWRWILGICLFSAITQARQEADVAIQIEKSLPNSWILTYQTTRPASRLAFVRNPDASRTQRWQPLQSDFEIIYEQDEEFIKRKDNSPFTQVSLRLTPTYKHLSKDYAPFSPYSDGGNLIYTGRLFACIERCTSDINGWSISLTIPPNEHMLLAGQVISGEAHWQDYDDGRNVYVGNQMPIITSHVIAQVDSGLPPQLQGTLAGDIPAFMDFFAAKLGKLMGEKPMLFASYAKVKDGSAQGGTLPNQIFMHWNRDDLSAQDATPEFQNNTLWFFAHEVAHLYQHGSQEQVYADAEASWLHEGHADYLASQALLAQHPQLADYVSERFAKARTSCQKGLAQIGLHDAAEQGQFHLYYSCGMLIHQAIDRAWQNNSADKLTTFDLWQDYRKRVGQGQKAGAVTFWQVAKQYLPAPLYNQLLGLTEQKLDDPKATLKMLTE</sequence>
<gene>
    <name evidence="1" type="ORF">J0A65_08790</name>
</gene>
<evidence type="ECO:0000313" key="1">
    <source>
        <dbReference type="EMBL" id="MBN7819962.1"/>
    </source>
</evidence>
<dbReference type="Proteomes" id="UP000663992">
    <property type="component" value="Unassembled WGS sequence"/>
</dbReference>
<evidence type="ECO:0008006" key="3">
    <source>
        <dbReference type="Google" id="ProtNLM"/>
    </source>
</evidence>
<comment type="caution">
    <text evidence="1">The sequence shown here is derived from an EMBL/GenBank/DDBJ whole genome shotgun (WGS) entry which is preliminary data.</text>
</comment>